<name>K7AKK6_9ALTE</name>
<dbReference type="InterPro" id="IPR004839">
    <property type="entry name" value="Aminotransferase_I/II_large"/>
</dbReference>
<dbReference type="AlphaFoldDB" id="K7AKK6"/>
<keyword evidence="4 6" id="KW-0808">Transferase</keyword>
<dbReference type="GO" id="GO:0008483">
    <property type="term" value="F:transaminase activity"/>
    <property type="evidence" value="ECO:0007669"/>
    <property type="project" value="UniProtKB-KW"/>
</dbReference>
<dbReference type="Pfam" id="PF00155">
    <property type="entry name" value="Aminotran_1_2"/>
    <property type="match status" value="1"/>
</dbReference>
<dbReference type="KEGG" id="gps:C427_4759"/>
<dbReference type="GO" id="GO:0030170">
    <property type="term" value="F:pyridoxal phosphate binding"/>
    <property type="evidence" value="ECO:0007669"/>
    <property type="project" value="InterPro"/>
</dbReference>
<dbReference type="eggNOG" id="COG0436">
    <property type="taxonomic scope" value="Bacteria"/>
</dbReference>
<dbReference type="SUPFAM" id="SSF53383">
    <property type="entry name" value="PLP-dependent transferases"/>
    <property type="match status" value="1"/>
</dbReference>
<gene>
    <name evidence="8" type="ORF">C427_4759</name>
</gene>
<evidence type="ECO:0000313" key="8">
    <source>
        <dbReference type="EMBL" id="AGH46858.1"/>
    </source>
</evidence>
<keyword evidence="5" id="KW-0663">Pyridoxal phosphate</keyword>
<dbReference type="PANTHER" id="PTHR46383:SF2">
    <property type="entry name" value="AMINOTRANSFERASE"/>
    <property type="match status" value="1"/>
</dbReference>
<evidence type="ECO:0000259" key="7">
    <source>
        <dbReference type="Pfam" id="PF00155"/>
    </source>
</evidence>
<dbReference type="OrthoDB" id="9803354at2"/>
<dbReference type="EMBL" id="CP003837">
    <property type="protein sequence ID" value="AGH46858.1"/>
    <property type="molecule type" value="Genomic_DNA"/>
</dbReference>
<sequence>MGVLRFYRWQNSRLSFFCFSNKVELYHLKYSQRAQAISPFFAMAFGEKAARLEAQGKHVIKLNIGEPDFGAPPDVLLAMQELAVNAPLPYTSALGLPELRAAIAGFYQTTHQIELDPRRIVVTAGASAALLLLSAAFVDEGDNVIMADPSYPCNKQFIKSFGGNVQLVPTQAESRFQLNVALLEKHWQAGTRGLMLATPSNPTGTAIGADELAAMCQFARSKGAWRIVDEIYLNLHHGEAGSQPMSVLSFDDEALVINSFSKYFGMTGWRLGWCVVPERAVDVMERLAQNYYICPSTLAQKAALQCFTPSSIAVCESRRATLIVRKKLILAGLQKCGLHVPVHPDGAFYVYIDVSNTGLSAMTFCERVLQEVHVALTPGNDFGEYQGDRYVRLSFASAESELEEGLQRLAIFMDRLSS</sequence>
<evidence type="ECO:0000256" key="1">
    <source>
        <dbReference type="ARBA" id="ARBA00001933"/>
    </source>
</evidence>
<dbReference type="STRING" id="1129794.C427_4759"/>
<comment type="similarity">
    <text evidence="2 6">Belongs to the class-I pyridoxal-phosphate-dependent aminotransferase family.</text>
</comment>
<organism evidence="8 9">
    <name type="scientific">Paraglaciecola psychrophila 170</name>
    <dbReference type="NCBI Taxonomy" id="1129794"/>
    <lineage>
        <taxon>Bacteria</taxon>
        <taxon>Pseudomonadati</taxon>
        <taxon>Pseudomonadota</taxon>
        <taxon>Gammaproteobacteria</taxon>
        <taxon>Alteromonadales</taxon>
        <taxon>Alteromonadaceae</taxon>
        <taxon>Paraglaciecola</taxon>
    </lineage>
</organism>
<dbReference type="EC" id="2.6.1.-" evidence="6"/>
<dbReference type="Gene3D" id="3.40.640.10">
    <property type="entry name" value="Type I PLP-dependent aspartate aminotransferase-like (Major domain)"/>
    <property type="match status" value="1"/>
</dbReference>
<evidence type="ECO:0000313" key="9">
    <source>
        <dbReference type="Proteomes" id="UP000011864"/>
    </source>
</evidence>
<dbReference type="PROSITE" id="PS00105">
    <property type="entry name" value="AA_TRANSFER_CLASS_1"/>
    <property type="match status" value="1"/>
</dbReference>
<protein>
    <recommendedName>
        <fullName evidence="6">Aminotransferase</fullName>
        <ecNumber evidence="6">2.6.1.-</ecNumber>
    </recommendedName>
</protein>
<evidence type="ECO:0000256" key="2">
    <source>
        <dbReference type="ARBA" id="ARBA00007441"/>
    </source>
</evidence>
<dbReference type="InterPro" id="IPR004838">
    <property type="entry name" value="NHTrfase_class1_PyrdxlP-BS"/>
</dbReference>
<keyword evidence="3 6" id="KW-0032">Aminotransferase</keyword>
<dbReference type="PANTHER" id="PTHR46383">
    <property type="entry name" value="ASPARTATE AMINOTRANSFERASE"/>
    <property type="match status" value="1"/>
</dbReference>
<dbReference type="InterPro" id="IPR050596">
    <property type="entry name" value="AspAT/PAT-like"/>
</dbReference>
<evidence type="ECO:0000256" key="6">
    <source>
        <dbReference type="RuleBase" id="RU000481"/>
    </source>
</evidence>
<reference evidence="8 9" key="1">
    <citation type="journal article" date="2013" name="Genome Announc.">
        <title>Complete Genome Sequence of Glaciecola psychrophila Strain 170T.</title>
        <authorList>
            <person name="Yin J."/>
            <person name="Chen J."/>
            <person name="Liu G."/>
            <person name="Yu Y."/>
            <person name="Song L."/>
            <person name="Wang X."/>
            <person name="Qu X."/>
        </authorList>
    </citation>
    <scope>NUCLEOTIDE SEQUENCE [LARGE SCALE GENOMIC DNA]</scope>
    <source>
        <strain evidence="8 9">170</strain>
    </source>
</reference>
<dbReference type="GO" id="GO:0006520">
    <property type="term" value="P:amino acid metabolic process"/>
    <property type="evidence" value="ECO:0007669"/>
    <property type="project" value="InterPro"/>
</dbReference>
<dbReference type="Proteomes" id="UP000011864">
    <property type="component" value="Chromosome"/>
</dbReference>
<comment type="cofactor">
    <cofactor evidence="1 6">
        <name>pyridoxal 5'-phosphate</name>
        <dbReference type="ChEBI" id="CHEBI:597326"/>
    </cofactor>
</comment>
<evidence type="ECO:0000256" key="5">
    <source>
        <dbReference type="ARBA" id="ARBA00022898"/>
    </source>
</evidence>
<dbReference type="InterPro" id="IPR015424">
    <property type="entry name" value="PyrdxlP-dep_Trfase"/>
</dbReference>
<proteinExistence type="inferred from homology"/>
<evidence type="ECO:0000256" key="4">
    <source>
        <dbReference type="ARBA" id="ARBA00022679"/>
    </source>
</evidence>
<evidence type="ECO:0000256" key="3">
    <source>
        <dbReference type="ARBA" id="ARBA00022576"/>
    </source>
</evidence>
<dbReference type="PATRIC" id="fig|1129794.4.peg.4740"/>
<keyword evidence="9" id="KW-1185">Reference proteome</keyword>
<dbReference type="CDD" id="cd00609">
    <property type="entry name" value="AAT_like"/>
    <property type="match status" value="1"/>
</dbReference>
<accession>K7AKK6</accession>
<feature type="domain" description="Aminotransferase class I/classII large" evidence="7">
    <location>
        <begin position="57"/>
        <end position="409"/>
    </location>
</feature>
<dbReference type="HOGENOM" id="CLU_017584_4_3_6"/>
<dbReference type="InterPro" id="IPR015421">
    <property type="entry name" value="PyrdxlP-dep_Trfase_major"/>
</dbReference>